<dbReference type="GO" id="GO:0004523">
    <property type="term" value="F:RNA-DNA hybrid ribonuclease activity"/>
    <property type="evidence" value="ECO:0007669"/>
    <property type="project" value="InterPro"/>
</dbReference>
<reference evidence="2" key="1">
    <citation type="journal article" date="2017" name="Nature">
        <title>The genome of Chenopodium quinoa.</title>
        <authorList>
            <person name="Jarvis D.E."/>
            <person name="Ho Y.S."/>
            <person name="Lightfoot D.J."/>
            <person name="Schmoeckel S.M."/>
            <person name="Li B."/>
            <person name="Borm T.J.A."/>
            <person name="Ohyanagi H."/>
            <person name="Mineta K."/>
            <person name="Michell C.T."/>
            <person name="Saber N."/>
            <person name="Kharbatia N.M."/>
            <person name="Rupper R.R."/>
            <person name="Sharp A.R."/>
            <person name="Dally N."/>
            <person name="Boughton B.A."/>
            <person name="Woo Y.H."/>
            <person name="Gao G."/>
            <person name="Schijlen E.G.W.M."/>
            <person name="Guo X."/>
            <person name="Momin A.A."/>
            <person name="Negrao S."/>
            <person name="Al-Babili S."/>
            <person name="Gehring C."/>
            <person name="Roessner U."/>
            <person name="Jung C."/>
            <person name="Murphy K."/>
            <person name="Arold S.T."/>
            <person name="Gojobori T."/>
            <person name="van der Linden C.G."/>
            <person name="van Loo E.N."/>
            <person name="Jellen E.N."/>
            <person name="Maughan P.J."/>
            <person name="Tester M."/>
        </authorList>
    </citation>
    <scope>NUCLEOTIDE SEQUENCE [LARGE SCALE GENOMIC DNA]</scope>
    <source>
        <strain evidence="2">cv. PI 614886</strain>
    </source>
</reference>
<evidence type="ECO:0000313" key="3">
    <source>
        <dbReference type="Proteomes" id="UP000596660"/>
    </source>
</evidence>
<dbReference type="Gramene" id="AUR62019595-RA">
    <property type="protein sequence ID" value="AUR62019595-RA:cds"/>
    <property type="gene ID" value="AUR62019595"/>
</dbReference>
<feature type="domain" description="RNase H type-1" evidence="1">
    <location>
        <begin position="3"/>
        <end position="46"/>
    </location>
</feature>
<dbReference type="PANTHER" id="PTHR47074">
    <property type="entry name" value="BNAC02G40300D PROTEIN"/>
    <property type="match status" value="1"/>
</dbReference>
<dbReference type="Proteomes" id="UP000596660">
    <property type="component" value="Unplaced"/>
</dbReference>
<dbReference type="PANTHER" id="PTHR47074:SF48">
    <property type="entry name" value="POLYNUCLEOTIDYL TRANSFERASE, RIBONUCLEASE H-LIKE SUPERFAMILY PROTEIN"/>
    <property type="match status" value="1"/>
</dbReference>
<sequence length="94" mass="10291">MAATCVQIQGCFEIDIAEAMAARFALLIAMEAGFNRVILEMDNLKFFSHVGRRGNRVAHVMANCSTGYVDIRVWIMDIPPCASAAVSHDLSCLN</sequence>
<dbReference type="AlphaFoldDB" id="A0A803LVU4"/>
<accession>A0A803LVU4</accession>
<reference evidence="2" key="2">
    <citation type="submission" date="2021-03" db="UniProtKB">
        <authorList>
            <consortium name="EnsemblPlants"/>
        </authorList>
    </citation>
    <scope>IDENTIFICATION</scope>
</reference>
<dbReference type="Pfam" id="PF13456">
    <property type="entry name" value="RVT_3"/>
    <property type="match status" value="1"/>
</dbReference>
<proteinExistence type="predicted"/>
<protein>
    <recommendedName>
        <fullName evidence="1">RNase H type-1 domain-containing protein</fullName>
    </recommendedName>
</protein>
<organism evidence="2 3">
    <name type="scientific">Chenopodium quinoa</name>
    <name type="common">Quinoa</name>
    <dbReference type="NCBI Taxonomy" id="63459"/>
    <lineage>
        <taxon>Eukaryota</taxon>
        <taxon>Viridiplantae</taxon>
        <taxon>Streptophyta</taxon>
        <taxon>Embryophyta</taxon>
        <taxon>Tracheophyta</taxon>
        <taxon>Spermatophyta</taxon>
        <taxon>Magnoliopsida</taxon>
        <taxon>eudicotyledons</taxon>
        <taxon>Gunneridae</taxon>
        <taxon>Pentapetalae</taxon>
        <taxon>Caryophyllales</taxon>
        <taxon>Chenopodiaceae</taxon>
        <taxon>Chenopodioideae</taxon>
        <taxon>Atripliceae</taxon>
        <taxon>Chenopodium</taxon>
    </lineage>
</organism>
<name>A0A803LVU4_CHEQI</name>
<dbReference type="EnsemblPlants" id="AUR62019595-RA">
    <property type="protein sequence ID" value="AUR62019595-RA:cds"/>
    <property type="gene ID" value="AUR62019595"/>
</dbReference>
<keyword evidence="3" id="KW-1185">Reference proteome</keyword>
<evidence type="ECO:0000313" key="2">
    <source>
        <dbReference type="EnsemblPlants" id="AUR62019595-RA:cds"/>
    </source>
</evidence>
<dbReference type="InterPro" id="IPR002156">
    <property type="entry name" value="RNaseH_domain"/>
</dbReference>
<dbReference type="InterPro" id="IPR052929">
    <property type="entry name" value="RNase_H-like_EbsB-rel"/>
</dbReference>
<evidence type="ECO:0000259" key="1">
    <source>
        <dbReference type="Pfam" id="PF13456"/>
    </source>
</evidence>
<dbReference type="GO" id="GO:0003676">
    <property type="term" value="F:nucleic acid binding"/>
    <property type="evidence" value="ECO:0007669"/>
    <property type="project" value="InterPro"/>
</dbReference>